<feature type="binding site" evidence="1">
    <location>
        <position position="87"/>
    </location>
    <ligand>
        <name>a divalent metal cation</name>
        <dbReference type="ChEBI" id="CHEBI:60240"/>
        <label>1</label>
    </ligand>
</feature>
<feature type="binding site" evidence="1">
    <location>
        <position position="146"/>
    </location>
    <ligand>
        <name>a divalent metal cation</name>
        <dbReference type="ChEBI" id="CHEBI:60240"/>
        <label>2</label>
    </ligand>
</feature>
<dbReference type="AlphaFoldDB" id="A0A7C4H3A9"/>
<feature type="binding site" evidence="1">
    <location>
        <position position="6"/>
    </location>
    <ligand>
        <name>a divalent metal cation</name>
        <dbReference type="ChEBI" id="CHEBI:60240"/>
        <label>1</label>
    </ligand>
</feature>
<dbReference type="PIRSF" id="PIRSF005902">
    <property type="entry name" value="DNase_TatD"/>
    <property type="match status" value="1"/>
</dbReference>
<dbReference type="SUPFAM" id="SSF51556">
    <property type="entry name" value="Metallo-dependent hydrolases"/>
    <property type="match status" value="1"/>
</dbReference>
<organism evidence="2">
    <name type="scientific">Thermofilum pendens</name>
    <dbReference type="NCBI Taxonomy" id="2269"/>
    <lineage>
        <taxon>Archaea</taxon>
        <taxon>Thermoproteota</taxon>
        <taxon>Thermoprotei</taxon>
        <taxon>Thermofilales</taxon>
        <taxon>Thermofilaceae</taxon>
        <taxon>Thermofilum</taxon>
    </lineage>
</organism>
<feature type="binding site" evidence="1">
    <location>
        <position position="123"/>
    </location>
    <ligand>
        <name>a divalent metal cation</name>
        <dbReference type="ChEBI" id="CHEBI:60240"/>
        <label>2</label>
    </ligand>
</feature>
<dbReference type="InterPro" id="IPR001130">
    <property type="entry name" value="TatD-like"/>
</dbReference>
<dbReference type="PANTHER" id="PTHR46124:SF2">
    <property type="entry name" value="D-AMINOACYL-TRNA DEACYLASE"/>
    <property type="match status" value="1"/>
</dbReference>
<dbReference type="GO" id="GO:0046872">
    <property type="term" value="F:metal ion binding"/>
    <property type="evidence" value="ECO:0007669"/>
    <property type="project" value="UniProtKB-KW"/>
</dbReference>
<gene>
    <name evidence="2" type="ORF">ENU21_00020</name>
</gene>
<dbReference type="Pfam" id="PF01026">
    <property type="entry name" value="TatD_DNase"/>
    <property type="match status" value="1"/>
</dbReference>
<dbReference type="PANTHER" id="PTHR46124">
    <property type="entry name" value="D-AMINOACYL-TRNA DEACYLASE"/>
    <property type="match status" value="1"/>
</dbReference>
<evidence type="ECO:0000313" key="2">
    <source>
        <dbReference type="EMBL" id="HGM46125.1"/>
    </source>
</evidence>
<dbReference type="GO" id="GO:0016788">
    <property type="term" value="F:hydrolase activity, acting on ester bonds"/>
    <property type="evidence" value="ECO:0007669"/>
    <property type="project" value="InterPro"/>
</dbReference>
<dbReference type="EMBL" id="DTBQ01000002">
    <property type="protein sequence ID" value="HGM46125.1"/>
    <property type="molecule type" value="Genomic_DNA"/>
</dbReference>
<protein>
    <submittedName>
        <fullName evidence="2">TatD family deoxyribonuclease</fullName>
    </submittedName>
</protein>
<keyword evidence="1" id="KW-0479">Metal-binding</keyword>
<feature type="binding site" evidence="1">
    <location>
        <position position="194"/>
    </location>
    <ligand>
        <name>a divalent metal cation</name>
        <dbReference type="ChEBI" id="CHEBI:60240"/>
        <label>1</label>
    </ligand>
</feature>
<dbReference type="Gene3D" id="3.20.20.140">
    <property type="entry name" value="Metal-dependent hydrolases"/>
    <property type="match status" value="1"/>
</dbReference>
<evidence type="ECO:0000256" key="1">
    <source>
        <dbReference type="PIRSR" id="PIRSR005902-1"/>
    </source>
</evidence>
<comment type="caution">
    <text evidence="2">The sequence shown here is derived from an EMBL/GenBank/DDBJ whole genome shotgun (WGS) entry which is preliminary data.</text>
</comment>
<accession>A0A7C4H3A9</accession>
<name>A0A7C4H3A9_THEPE</name>
<sequence>MFVDAHVHLHEFTLKEVEEFIDLGVVLVAVSDDYDSSVKTLELRDFFPGRVKACVGIHPWKIPAEGVPASLIDSLLDLVREADCVGEVGVDLKFVPETFEAQREAFRVLAGEAAKLGKPINVHAAGAWQEALAVLAELNAPKALLHWYTGPEGLLPLLSERGYFVSINPAVKIQRKHRDLAARVDPSMLLTESDGPYDYRGLKLSPRLIPELVADIAALRGVASAEIASVVRENFNRLFPRK</sequence>
<reference evidence="2" key="1">
    <citation type="journal article" date="2020" name="mSystems">
        <title>Genome- and Community-Level Interaction Insights into Carbon Utilization and Element Cycling Functions of Hydrothermarchaeota in Hydrothermal Sediment.</title>
        <authorList>
            <person name="Zhou Z."/>
            <person name="Liu Y."/>
            <person name="Xu W."/>
            <person name="Pan J."/>
            <person name="Luo Z.H."/>
            <person name="Li M."/>
        </authorList>
    </citation>
    <scope>NUCLEOTIDE SEQUENCE</scope>
    <source>
        <strain evidence="2">SpSt-649</strain>
    </source>
</reference>
<proteinExistence type="predicted"/>
<feature type="binding site" evidence="1">
    <location>
        <position position="8"/>
    </location>
    <ligand>
        <name>a divalent metal cation</name>
        <dbReference type="ChEBI" id="CHEBI:60240"/>
        <label>1</label>
    </ligand>
</feature>
<dbReference type="InterPro" id="IPR032466">
    <property type="entry name" value="Metal_Hydrolase"/>
</dbReference>